<keyword evidence="2" id="KW-1185">Reference proteome</keyword>
<dbReference type="KEGG" id="ehx:EMIHUDRAFT_251676"/>
<dbReference type="HOGENOM" id="CLU_1362591_0_0_1"/>
<dbReference type="SUPFAM" id="SSF51182">
    <property type="entry name" value="RmlC-like cupins"/>
    <property type="match status" value="1"/>
</dbReference>
<accession>A0A0D3KHD2</accession>
<protein>
    <recommendedName>
        <fullName evidence="3">Cupin 2 conserved barrel domain-containing protein</fullName>
    </recommendedName>
</protein>
<dbReference type="EnsemblProtists" id="EOD38716">
    <property type="protein sequence ID" value="EOD38716"/>
    <property type="gene ID" value="EMIHUDRAFT_251676"/>
</dbReference>
<dbReference type="RefSeq" id="XP_005791145.1">
    <property type="nucleotide sequence ID" value="XM_005791088.1"/>
</dbReference>
<dbReference type="AlphaFoldDB" id="A0A0D3KHD2"/>
<sequence length="201" mass="21829">MPVLAWLAAVPSRSPLFASTSSCPECDLSGLGFTPWASGSKPFSLAEWRALVPEPHDQINGRVPPGIPIPTNSTRLSAQLVNDVCFVNWWIPGRPRGYRTPIHVHPRPQTVCVVSGAVMTIADGMPDELHTAGECYLMPAMTKMVNLAVGNGSDGMGYTDFDTFRVPLGEPEWVVVEPGPILAAQDLQFVRDWHNSSSCTM</sequence>
<proteinExistence type="predicted"/>
<evidence type="ECO:0000313" key="1">
    <source>
        <dbReference type="EnsemblProtists" id="EOD35167"/>
    </source>
</evidence>
<dbReference type="EnsemblProtists" id="EOD35167">
    <property type="protein sequence ID" value="EOD35167"/>
    <property type="gene ID" value="EMIHUDRAFT_227690"/>
</dbReference>
<dbReference type="Gene3D" id="2.60.120.10">
    <property type="entry name" value="Jelly Rolls"/>
    <property type="match status" value="1"/>
</dbReference>
<dbReference type="KEGG" id="ehx:EMIHUDRAFT_227690"/>
<evidence type="ECO:0000313" key="2">
    <source>
        <dbReference type="Proteomes" id="UP000013827"/>
    </source>
</evidence>
<organism evidence="1 2">
    <name type="scientific">Emiliania huxleyi (strain CCMP1516)</name>
    <dbReference type="NCBI Taxonomy" id="280463"/>
    <lineage>
        <taxon>Eukaryota</taxon>
        <taxon>Haptista</taxon>
        <taxon>Haptophyta</taxon>
        <taxon>Prymnesiophyceae</taxon>
        <taxon>Isochrysidales</taxon>
        <taxon>Noelaerhabdaceae</taxon>
        <taxon>Emiliania</taxon>
    </lineage>
</organism>
<name>A0A0D3KHD2_EMIH1</name>
<dbReference type="PaxDb" id="2903-EOD35167"/>
<reference evidence="2" key="1">
    <citation type="journal article" date="2013" name="Nature">
        <title>Pan genome of the phytoplankton Emiliania underpins its global distribution.</title>
        <authorList>
            <person name="Read B.A."/>
            <person name="Kegel J."/>
            <person name="Klute M.J."/>
            <person name="Kuo A."/>
            <person name="Lefebvre S.C."/>
            <person name="Maumus F."/>
            <person name="Mayer C."/>
            <person name="Miller J."/>
            <person name="Monier A."/>
            <person name="Salamov A."/>
            <person name="Young J."/>
            <person name="Aguilar M."/>
            <person name="Claverie J.M."/>
            <person name="Frickenhaus S."/>
            <person name="Gonzalez K."/>
            <person name="Herman E.K."/>
            <person name="Lin Y.C."/>
            <person name="Napier J."/>
            <person name="Ogata H."/>
            <person name="Sarno A.F."/>
            <person name="Shmutz J."/>
            <person name="Schroeder D."/>
            <person name="de Vargas C."/>
            <person name="Verret F."/>
            <person name="von Dassow P."/>
            <person name="Valentin K."/>
            <person name="Van de Peer Y."/>
            <person name="Wheeler G."/>
            <person name="Dacks J.B."/>
            <person name="Delwiche C.F."/>
            <person name="Dyhrman S.T."/>
            <person name="Glockner G."/>
            <person name="John U."/>
            <person name="Richards T."/>
            <person name="Worden A.Z."/>
            <person name="Zhang X."/>
            <person name="Grigoriev I.V."/>
            <person name="Allen A.E."/>
            <person name="Bidle K."/>
            <person name="Borodovsky M."/>
            <person name="Bowler C."/>
            <person name="Brownlee C."/>
            <person name="Cock J.M."/>
            <person name="Elias M."/>
            <person name="Gladyshev V.N."/>
            <person name="Groth M."/>
            <person name="Guda C."/>
            <person name="Hadaegh A."/>
            <person name="Iglesias-Rodriguez M.D."/>
            <person name="Jenkins J."/>
            <person name="Jones B.M."/>
            <person name="Lawson T."/>
            <person name="Leese F."/>
            <person name="Lindquist E."/>
            <person name="Lobanov A."/>
            <person name="Lomsadze A."/>
            <person name="Malik S.B."/>
            <person name="Marsh M.E."/>
            <person name="Mackinder L."/>
            <person name="Mock T."/>
            <person name="Mueller-Roeber B."/>
            <person name="Pagarete A."/>
            <person name="Parker M."/>
            <person name="Probert I."/>
            <person name="Quesneville H."/>
            <person name="Raines C."/>
            <person name="Rensing S.A."/>
            <person name="Riano-Pachon D.M."/>
            <person name="Richier S."/>
            <person name="Rokitta S."/>
            <person name="Shiraiwa Y."/>
            <person name="Soanes D.M."/>
            <person name="van der Giezen M."/>
            <person name="Wahlund T.M."/>
            <person name="Williams B."/>
            <person name="Wilson W."/>
            <person name="Wolfe G."/>
            <person name="Wurch L.L."/>
        </authorList>
    </citation>
    <scope>NUCLEOTIDE SEQUENCE</scope>
</reference>
<dbReference type="GeneID" id="17280437"/>
<dbReference type="InterPro" id="IPR011051">
    <property type="entry name" value="RmlC_Cupin_sf"/>
</dbReference>
<reference evidence="1" key="2">
    <citation type="submission" date="2024-10" db="UniProtKB">
        <authorList>
            <consortium name="EnsemblProtists"/>
        </authorList>
    </citation>
    <scope>IDENTIFICATION</scope>
</reference>
<dbReference type="RefSeq" id="XP_005787596.1">
    <property type="nucleotide sequence ID" value="XM_005787539.1"/>
</dbReference>
<dbReference type="GeneID" id="17283987"/>
<evidence type="ECO:0008006" key="3">
    <source>
        <dbReference type="Google" id="ProtNLM"/>
    </source>
</evidence>
<dbReference type="InterPro" id="IPR014710">
    <property type="entry name" value="RmlC-like_jellyroll"/>
</dbReference>
<dbReference type="Proteomes" id="UP000013827">
    <property type="component" value="Unassembled WGS sequence"/>
</dbReference>